<dbReference type="PROSITE" id="PS50005">
    <property type="entry name" value="TPR"/>
    <property type="match status" value="1"/>
</dbReference>
<dbReference type="SUPFAM" id="SSF55486">
    <property type="entry name" value="Metalloproteases ('zincins'), catalytic domain"/>
    <property type="match status" value="1"/>
</dbReference>
<protein>
    <submittedName>
        <fullName evidence="7">TPR repeat-containing protein</fullName>
    </submittedName>
</protein>
<dbReference type="InterPro" id="IPR001818">
    <property type="entry name" value="Pept_M10_metallopeptidase"/>
</dbReference>
<gene>
    <name evidence="7" type="ORF">MY1_1152</name>
</gene>
<evidence type="ECO:0000313" key="7">
    <source>
        <dbReference type="EMBL" id="EGP93912.1"/>
    </source>
</evidence>
<evidence type="ECO:0000256" key="4">
    <source>
        <dbReference type="ARBA" id="ARBA00022833"/>
    </source>
</evidence>
<dbReference type="GO" id="GO:0004222">
    <property type="term" value="F:metalloendopeptidase activity"/>
    <property type="evidence" value="ECO:0007669"/>
    <property type="project" value="InterPro"/>
</dbReference>
<sequence>MFKQANEHFSKGEYNQAVVIYDEILEEIPNNISTMKMKAIALSNSGYHDRSLKEFFKILQEKPNDVTSLIGMGVGFGNLGEYQESKYYFEKALNEKPDSIVINNYKEFTDKVIAKYPYTPTEKPVDLRNEGTVQIPEWVKLIAKWWSEKQIEDSEFTSALLFMIENKIIQIPIIETKSSTENKIPDWIRNNASWWAQNTINDQDFVSGIQYMMEKGIIVVDIKKSQEEIQKDKDYEYSLFEKYIRSISKNVSDEKRYIEYPNPSGDVIKKFLRDYTKWNFEEEAKTASSNFPDPTYEIVDGVYIVNYKVFINEQPSGLPLDHVSTLKNSFTFWEKQELSSEGNKVKMIFEITSQKHEANVWVTWVVRDIGEGVLGHAHLGKGVVEVTLGDYNCDGRFQLYDVKTVETIMTHELGHSIGLTHVSDPNNIMYTSLKPNYAYCLLG</sequence>
<dbReference type="SUPFAM" id="SSF48452">
    <property type="entry name" value="TPR-like"/>
    <property type="match status" value="1"/>
</dbReference>
<evidence type="ECO:0000256" key="3">
    <source>
        <dbReference type="ARBA" id="ARBA00022801"/>
    </source>
</evidence>
<keyword evidence="1" id="KW-0645">Protease</keyword>
<dbReference type="Pfam" id="PF00413">
    <property type="entry name" value="Peptidase_M10"/>
    <property type="match status" value="1"/>
</dbReference>
<dbReference type="InterPro" id="IPR019734">
    <property type="entry name" value="TPR_rpt"/>
</dbReference>
<dbReference type="AlphaFoldDB" id="F9CXB0"/>
<organism evidence="7 8">
    <name type="scientific">Nitrosarchaeum koreense MY1</name>
    <dbReference type="NCBI Taxonomy" id="1001994"/>
    <lineage>
        <taxon>Archaea</taxon>
        <taxon>Nitrososphaerota</taxon>
        <taxon>Nitrososphaeria</taxon>
        <taxon>Nitrosopumilales</taxon>
        <taxon>Nitrosopumilaceae</taxon>
        <taxon>Nitrosarchaeum</taxon>
    </lineage>
</organism>
<dbReference type="GO" id="GO:0006508">
    <property type="term" value="P:proteolysis"/>
    <property type="evidence" value="ECO:0007669"/>
    <property type="project" value="UniProtKB-KW"/>
</dbReference>
<keyword evidence="4" id="KW-0862">Zinc</keyword>
<keyword evidence="5" id="KW-0802">TPR repeat</keyword>
<dbReference type="SMART" id="SM00028">
    <property type="entry name" value="TPR"/>
    <property type="match status" value="2"/>
</dbReference>
<evidence type="ECO:0000256" key="5">
    <source>
        <dbReference type="PROSITE-ProRule" id="PRU00339"/>
    </source>
</evidence>
<evidence type="ECO:0000256" key="1">
    <source>
        <dbReference type="ARBA" id="ARBA00022670"/>
    </source>
</evidence>
<dbReference type="InterPro" id="IPR024079">
    <property type="entry name" value="MetalloPept_cat_dom_sf"/>
</dbReference>
<accession>F9CXB0</accession>
<dbReference type="GO" id="GO:0008270">
    <property type="term" value="F:zinc ion binding"/>
    <property type="evidence" value="ECO:0007669"/>
    <property type="project" value="InterPro"/>
</dbReference>
<proteinExistence type="predicted"/>
<dbReference type="InterPro" id="IPR011990">
    <property type="entry name" value="TPR-like_helical_dom_sf"/>
</dbReference>
<keyword evidence="8" id="KW-1185">Reference proteome</keyword>
<dbReference type="Proteomes" id="UP000004440">
    <property type="component" value="Unassembled WGS sequence"/>
</dbReference>
<comment type="caution">
    <text evidence="7">The sequence shown here is derived from an EMBL/GenBank/DDBJ whole genome shotgun (WGS) entry which is preliminary data.</text>
</comment>
<feature type="domain" description="Peptidase M10 metallopeptidase" evidence="6">
    <location>
        <begin position="367"/>
        <end position="434"/>
    </location>
</feature>
<feature type="repeat" description="TPR" evidence="5">
    <location>
        <begin position="66"/>
        <end position="99"/>
    </location>
</feature>
<keyword evidence="2" id="KW-0479">Metal-binding</keyword>
<dbReference type="EMBL" id="AFPU01000001">
    <property type="protein sequence ID" value="EGP93912.1"/>
    <property type="molecule type" value="Genomic_DNA"/>
</dbReference>
<dbReference type="Gene3D" id="1.25.40.10">
    <property type="entry name" value="Tetratricopeptide repeat domain"/>
    <property type="match status" value="1"/>
</dbReference>
<evidence type="ECO:0000259" key="6">
    <source>
        <dbReference type="Pfam" id="PF00413"/>
    </source>
</evidence>
<evidence type="ECO:0000313" key="8">
    <source>
        <dbReference type="Proteomes" id="UP000004440"/>
    </source>
</evidence>
<dbReference type="Gene3D" id="3.40.390.10">
    <property type="entry name" value="Collagenase (Catalytic Domain)"/>
    <property type="match status" value="1"/>
</dbReference>
<dbReference type="GO" id="GO:0031012">
    <property type="term" value="C:extracellular matrix"/>
    <property type="evidence" value="ECO:0007669"/>
    <property type="project" value="InterPro"/>
</dbReference>
<name>F9CXB0_9ARCH</name>
<dbReference type="PATRIC" id="fig|1001994.6.peg.1140"/>
<evidence type="ECO:0000256" key="2">
    <source>
        <dbReference type="ARBA" id="ARBA00022723"/>
    </source>
</evidence>
<keyword evidence="3" id="KW-0378">Hydrolase</keyword>
<dbReference type="STRING" id="1001994.MY1_1152"/>
<reference evidence="7 8" key="1">
    <citation type="journal article" date="2011" name="J. Bacteriol.">
        <title>Genome Sequence of an Ammonia-Oxidizing Soil Archaeon, "Candidatus Nitrosoarchaeum koreensis" MY1.</title>
        <authorList>
            <person name="Kim B.K."/>
            <person name="Jung M.Y."/>
            <person name="Yu D.S."/>
            <person name="Park S.J."/>
            <person name="Oh T.K."/>
            <person name="Rhee S.K."/>
            <person name="Kim J.F."/>
        </authorList>
    </citation>
    <scope>NUCLEOTIDE SEQUENCE [LARGE SCALE GENOMIC DNA]</scope>
    <source>
        <strain evidence="7 8">MY1</strain>
    </source>
</reference>